<organism evidence="1 2">
    <name type="scientific">Gigaspora margarita</name>
    <dbReference type="NCBI Taxonomy" id="4874"/>
    <lineage>
        <taxon>Eukaryota</taxon>
        <taxon>Fungi</taxon>
        <taxon>Fungi incertae sedis</taxon>
        <taxon>Mucoromycota</taxon>
        <taxon>Glomeromycotina</taxon>
        <taxon>Glomeromycetes</taxon>
        <taxon>Diversisporales</taxon>
        <taxon>Gigasporaceae</taxon>
        <taxon>Gigaspora</taxon>
    </lineage>
</organism>
<feature type="non-terminal residue" evidence="1">
    <location>
        <position position="57"/>
    </location>
</feature>
<gene>
    <name evidence="1" type="ORF">GMARGA_LOCUS39589</name>
</gene>
<dbReference type="Proteomes" id="UP000789901">
    <property type="component" value="Unassembled WGS sequence"/>
</dbReference>
<name>A0ABN7X8P8_GIGMA</name>
<reference evidence="1 2" key="1">
    <citation type="submission" date="2021-06" db="EMBL/GenBank/DDBJ databases">
        <authorList>
            <person name="Kallberg Y."/>
            <person name="Tangrot J."/>
            <person name="Rosling A."/>
        </authorList>
    </citation>
    <scope>NUCLEOTIDE SEQUENCE [LARGE SCALE GENOMIC DNA]</scope>
    <source>
        <strain evidence="1 2">120-4 pot B 10/14</strain>
    </source>
</reference>
<sequence length="57" mass="6800">VIRIVRLQDDDPTKIIYLNVKAFFSVNEPTNAFIELFKTGDVVYLKEKFIRNNNYYL</sequence>
<feature type="non-terminal residue" evidence="1">
    <location>
        <position position="1"/>
    </location>
</feature>
<dbReference type="EMBL" id="CAJVQB010095246">
    <property type="protein sequence ID" value="CAG8849208.1"/>
    <property type="molecule type" value="Genomic_DNA"/>
</dbReference>
<proteinExistence type="predicted"/>
<accession>A0ABN7X8P8</accession>
<comment type="caution">
    <text evidence="1">The sequence shown here is derived from an EMBL/GenBank/DDBJ whole genome shotgun (WGS) entry which is preliminary data.</text>
</comment>
<evidence type="ECO:0000313" key="2">
    <source>
        <dbReference type="Proteomes" id="UP000789901"/>
    </source>
</evidence>
<protein>
    <submittedName>
        <fullName evidence="1">12660_t:CDS:1</fullName>
    </submittedName>
</protein>
<keyword evidence="2" id="KW-1185">Reference proteome</keyword>
<evidence type="ECO:0000313" key="1">
    <source>
        <dbReference type="EMBL" id="CAG8849208.1"/>
    </source>
</evidence>